<name>A0A1H7MVM6_9SPHN</name>
<gene>
    <name evidence="3" type="ORF">SAMN05216382_1602</name>
</gene>
<dbReference type="AlphaFoldDB" id="A0A1H7MVM6"/>
<dbReference type="InterPro" id="IPR038732">
    <property type="entry name" value="HpyO/CreE_NAD-binding"/>
</dbReference>
<keyword evidence="1" id="KW-1133">Transmembrane helix</keyword>
<feature type="transmembrane region" description="Helical" evidence="1">
    <location>
        <begin position="34"/>
        <end position="55"/>
    </location>
</feature>
<dbReference type="STRING" id="1855283.SAMN05216382_1602"/>
<dbReference type="InterPro" id="IPR052189">
    <property type="entry name" value="L-asp_N-monooxygenase_NS-form"/>
</dbReference>
<evidence type="ECO:0000313" key="4">
    <source>
        <dbReference type="Proteomes" id="UP000199214"/>
    </source>
</evidence>
<dbReference type="Gene3D" id="3.50.50.60">
    <property type="entry name" value="FAD/NAD(P)-binding domain"/>
    <property type="match status" value="1"/>
</dbReference>
<reference evidence="4" key="1">
    <citation type="submission" date="2016-10" db="EMBL/GenBank/DDBJ databases">
        <authorList>
            <person name="Varghese N."/>
            <person name="Submissions S."/>
        </authorList>
    </citation>
    <scope>NUCLEOTIDE SEQUENCE [LARGE SCALE GENOMIC DNA]</scope>
    <source>
        <strain evidence="4">JS21-1</strain>
    </source>
</reference>
<evidence type="ECO:0000259" key="2">
    <source>
        <dbReference type="Pfam" id="PF13454"/>
    </source>
</evidence>
<proteinExistence type="predicted"/>
<evidence type="ECO:0000313" key="3">
    <source>
        <dbReference type="EMBL" id="SEL15099.1"/>
    </source>
</evidence>
<accession>A0A1H7MVM6</accession>
<keyword evidence="4" id="KW-1185">Reference proteome</keyword>
<dbReference type="Pfam" id="PF13454">
    <property type="entry name" value="NAD_binding_9"/>
    <property type="match status" value="1"/>
</dbReference>
<sequence>MLKRLLDRRKGNLSTGRDIPVAANPARRFEDNYLIKHVTIIGGGFSGTLLAINLLRHDGPRVTLIERAALGRGIAYGTRQTEHLLNVRTANMSAFPDQPDHLVRWLSSHDHGFDAADFIPRGLYGGYLRDLLDTAAASSPRRLDLVAADALAVEERGDGHRVRLSDGHHVDTDAVVLALGNLPPHVPATLQPVAGHPAFIRNPWSIQPTLGDLAHGLSEADTLLLIGSGLTMVDVAVQLDSAGFKGRMIAISRRGLLPHRHASGGAHPARRRERPAPPLSRMLRAVRDRASDIGWRSAVDELRPFTQAIWQSADDATRARFLRHLRPWWDVHRHRLAPRVADRIACLIEAGRLEVRAGKICRTKVADKKLNVVWRARGTATTTTLDVSRIINCVGPQGDVTQVDEPLLGDMIANGTIRPDAERLGIDVDATARVRSFDGQANESIFAVGPMTRGAF</sequence>
<protein>
    <submittedName>
        <fullName evidence="3">Uncharacterized NAD(P)/FAD-binding protein YdhS</fullName>
    </submittedName>
</protein>
<keyword evidence="1" id="KW-0812">Transmembrane</keyword>
<dbReference type="SUPFAM" id="SSF51905">
    <property type="entry name" value="FAD/NAD(P)-binding domain"/>
    <property type="match status" value="1"/>
</dbReference>
<dbReference type="EMBL" id="FNZZ01000002">
    <property type="protein sequence ID" value="SEL15099.1"/>
    <property type="molecule type" value="Genomic_DNA"/>
</dbReference>
<evidence type="ECO:0000256" key="1">
    <source>
        <dbReference type="SAM" id="Phobius"/>
    </source>
</evidence>
<feature type="domain" description="FAD-dependent urate hydroxylase HpyO/Asp monooxygenase CreE-like FAD/NAD(P)-binding" evidence="2">
    <location>
        <begin position="40"/>
        <end position="181"/>
    </location>
</feature>
<dbReference type="PANTHER" id="PTHR40254">
    <property type="entry name" value="BLR0577 PROTEIN"/>
    <property type="match status" value="1"/>
</dbReference>
<dbReference type="PANTHER" id="PTHR40254:SF1">
    <property type="entry name" value="BLR0577 PROTEIN"/>
    <property type="match status" value="1"/>
</dbReference>
<keyword evidence="1" id="KW-0472">Membrane</keyword>
<dbReference type="Proteomes" id="UP000199214">
    <property type="component" value="Unassembled WGS sequence"/>
</dbReference>
<dbReference type="InterPro" id="IPR036188">
    <property type="entry name" value="FAD/NAD-bd_sf"/>
</dbReference>
<organism evidence="3 4">
    <name type="scientific">Sphingomonas palmae</name>
    <dbReference type="NCBI Taxonomy" id="1855283"/>
    <lineage>
        <taxon>Bacteria</taxon>
        <taxon>Pseudomonadati</taxon>
        <taxon>Pseudomonadota</taxon>
        <taxon>Alphaproteobacteria</taxon>
        <taxon>Sphingomonadales</taxon>
        <taxon>Sphingomonadaceae</taxon>
        <taxon>Sphingomonas</taxon>
    </lineage>
</organism>